<keyword evidence="3" id="KW-0408">Iron</keyword>
<keyword evidence="5" id="KW-0472">Membrane</keyword>
<dbReference type="InterPro" id="IPR001128">
    <property type="entry name" value="Cyt_P450"/>
</dbReference>
<dbReference type="GO" id="GO:0016712">
    <property type="term" value="F:oxidoreductase activity, acting on paired donors, with incorporation or reduction of molecular oxygen, reduced flavin or flavoprotein as one donor, and incorporation of one atom of oxygen"/>
    <property type="evidence" value="ECO:0007669"/>
    <property type="project" value="TreeGrafter"/>
</dbReference>
<dbReference type="EMBL" id="OC943512">
    <property type="protein sequence ID" value="CAD7662642.1"/>
    <property type="molecule type" value="Genomic_DNA"/>
</dbReference>
<keyword evidence="5" id="KW-0812">Transmembrane</keyword>
<feature type="transmembrane region" description="Helical" evidence="5">
    <location>
        <begin position="12"/>
        <end position="32"/>
    </location>
</feature>
<dbReference type="InterPro" id="IPR036396">
    <property type="entry name" value="Cyt_P450_sf"/>
</dbReference>
<evidence type="ECO:0000256" key="2">
    <source>
        <dbReference type="ARBA" id="ARBA00022723"/>
    </source>
</evidence>
<dbReference type="OrthoDB" id="6507093at2759"/>
<comment type="similarity">
    <text evidence="1">Belongs to the cytochrome P450 family.</text>
</comment>
<evidence type="ECO:0000256" key="4">
    <source>
        <dbReference type="ARBA" id="ARBA00023033"/>
    </source>
</evidence>
<keyword evidence="2" id="KW-0479">Metal-binding</keyword>
<keyword evidence="7" id="KW-1185">Reference proteome</keyword>
<dbReference type="InterPro" id="IPR050182">
    <property type="entry name" value="Cytochrome_P450_fam2"/>
</dbReference>
<dbReference type="GO" id="GO:0005737">
    <property type="term" value="C:cytoplasm"/>
    <property type="evidence" value="ECO:0007669"/>
    <property type="project" value="TreeGrafter"/>
</dbReference>
<organism evidence="6">
    <name type="scientific">Oppiella nova</name>
    <dbReference type="NCBI Taxonomy" id="334625"/>
    <lineage>
        <taxon>Eukaryota</taxon>
        <taxon>Metazoa</taxon>
        <taxon>Ecdysozoa</taxon>
        <taxon>Arthropoda</taxon>
        <taxon>Chelicerata</taxon>
        <taxon>Arachnida</taxon>
        <taxon>Acari</taxon>
        <taxon>Acariformes</taxon>
        <taxon>Sarcoptiformes</taxon>
        <taxon>Oribatida</taxon>
        <taxon>Brachypylina</taxon>
        <taxon>Oppioidea</taxon>
        <taxon>Oppiidae</taxon>
        <taxon>Oppiella</taxon>
    </lineage>
</organism>
<dbReference type="Pfam" id="PF00067">
    <property type="entry name" value="p450"/>
    <property type="match status" value="1"/>
</dbReference>
<protein>
    <recommendedName>
        <fullName evidence="8">Cytochrome P450</fullName>
    </recommendedName>
</protein>
<feature type="non-terminal residue" evidence="6">
    <location>
        <position position="244"/>
    </location>
</feature>
<evidence type="ECO:0000256" key="5">
    <source>
        <dbReference type="SAM" id="Phobius"/>
    </source>
</evidence>
<dbReference type="PANTHER" id="PTHR24300:SF375">
    <property type="entry name" value="CYTOCHROME P450 FAMILY"/>
    <property type="match status" value="1"/>
</dbReference>
<dbReference type="EMBL" id="CAJPVJ010028687">
    <property type="protein sequence ID" value="CAG2179778.1"/>
    <property type="molecule type" value="Genomic_DNA"/>
</dbReference>
<accession>A0A7R9MLT0</accession>
<evidence type="ECO:0000313" key="6">
    <source>
        <dbReference type="EMBL" id="CAD7662642.1"/>
    </source>
</evidence>
<dbReference type="GO" id="GO:0005506">
    <property type="term" value="F:iron ion binding"/>
    <property type="evidence" value="ECO:0007669"/>
    <property type="project" value="InterPro"/>
</dbReference>
<dbReference type="GO" id="GO:0020037">
    <property type="term" value="F:heme binding"/>
    <property type="evidence" value="ECO:0007669"/>
    <property type="project" value="InterPro"/>
</dbReference>
<proteinExistence type="inferred from homology"/>
<gene>
    <name evidence="6" type="ORF">ONB1V03_LOCUS19202</name>
</gene>
<evidence type="ECO:0000256" key="3">
    <source>
        <dbReference type="ARBA" id="ARBA00023004"/>
    </source>
</evidence>
<dbReference type="SUPFAM" id="SSF48264">
    <property type="entry name" value="Cytochrome P450"/>
    <property type="match status" value="1"/>
</dbReference>
<reference evidence="6" key="1">
    <citation type="submission" date="2020-11" db="EMBL/GenBank/DDBJ databases">
        <authorList>
            <person name="Tran Van P."/>
        </authorList>
    </citation>
    <scope>NUCLEOTIDE SEQUENCE</scope>
</reference>
<dbReference type="InterPro" id="IPR002401">
    <property type="entry name" value="Cyt_P450_E_grp-I"/>
</dbReference>
<evidence type="ECO:0008006" key="8">
    <source>
        <dbReference type="Google" id="ProtNLM"/>
    </source>
</evidence>
<evidence type="ECO:0000313" key="7">
    <source>
        <dbReference type="Proteomes" id="UP000728032"/>
    </source>
</evidence>
<keyword evidence="4" id="KW-0560">Oxidoreductase</keyword>
<dbReference type="GO" id="GO:0006082">
    <property type="term" value="P:organic acid metabolic process"/>
    <property type="evidence" value="ECO:0007669"/>
    <property type="project" value="TreeGrafter"/>
</dbReference>
<dbReference type="Gene3D" id="1.10.630.10">
    <property type="entry name" value="Cytochrome P450"/>
    <property type="match status" value="1"/>
</dbReference>
<keyword evidence="5" id="KW-1133">Transmembrane helix</keyword>
<keyword evidence="4" id="KW-0503">Monooxygenase</keyword>
<dbReference type="Proteomes" id="UP000728032">
    <property type="component" value="Unassembled WGS sequence"/>
</dbReference>
<evidence type="ECO:0000256" key="1">
    <source>
        <dbReference type="ARBA" id="ARBA00010617"/>
    </source>
</evidence>
<dbReference type="PRINTS" id="PR00463">
    <property type="entry name" value="EP450I"/>
</dbReference>
<sequence>MFVTQLLFDYIFANVIYFTIFLVLISLVVHIVSNLRLRLHLPAGPVGLPLVGYLPFLGKEPHKTIAKLGDKYGSVFTLQLGVYNVVILNDWEAVKEALNKDSFLGKPTSSPFTAVNSDNDNAISFADDSGYTWSDDRRFALQVLRDLGFGKGSMEDRITDEISYLIKHIDGSSGEPMNIHKLLTPSMSNIIMQLVFGHRYDYNEPKRQALDQLVDQLSQVFSMTGFLATAPVWLSRLVFKMGLF</sequence>
<name>A0A7R9MLT0_9ACAR</name>
<dbReference type="PANTHER" id="PTHR24300">
    <property type="entry name" value="CYTOCHROME P450 508A4-RELATED"/>
    <property type="match status" value="1"/>
</dbReference>
<dbReference type="AlphaFoldDB" id="A0A7R9MLT0"/>
<dbReference type="GO" id="GO:0006805">
    <property type="term" value="P:xenobiotic metabolic process"/>
    <property type="evidence" value="ECO:0007669"/>
    <property type="project" value="TreeGrafter"/>
</dbReference>